<feature type="region of interest" description="Disordered" evidence="1">
    <location>
        <begin position="1"/>
        <end position="22"/>
    </location>
</feature>
<reference evidence="3 4" key="1">
    <citation type="submission" date="2019-02" db="EMBL/GenBank/DDBJ databases">
        <title>Deep-cultivation of Planctomycetes and their phenomic and genomic characterization uncovers novel biology.</title>
        <authorList>
            <person name="Wiegand S."/>
            <person name="Jogler M."/>
            <person name="Boedeker C."/>
            <person name="Pinto D."/>
            <person name="Vollmers J."/>
            <person name="Rivas-Marin E."/>
            <person name="Kohn T."/>
            <person name="Peeters S.H."/>
            <person name="Heuer A."/>
            <person name="Rast P."/>
            <person name="Oberbeckmann S."/>
            <person name="Bunk B."/>
            <person name="Jeske O."/>
            <person name="Meyerdierks A."/>
            <person name="Storesund J.E."/>
            <person name="Kallscheuer N."/>
            <person name="Luecker S."/>
            <person name="Lage O.M."/>
            <person name="Pohl T."/>
            <person name="Merkel B.J."/>
            <person name="Hornburger P."/>
            <person name="Mueller R.-W."/>
            <person name="Bruemmer F."/>
            <person name="Labrenz M."/>
            <person name="Spormann A.M."/>
            <person name="Op den Camp H."/>
            <person name="Overmann J."/>
            <person name="Amann R."/>
            <person name="Jetten M.S.M."/>
            <person name="Mascher T."/>
            <person name="Medema M.H."/>
            <person name="Devos D.P."/>
            <person name="Kaster A.-K."/>
            <person name="Ovreas L."/>
            <person name="Rohde M."/>
            <person name="Galperin M.Y."/>
            <person name="Jogler C."/>
        </authorList>
    </citation>
    <scope>NUCLEOTIDE SEQUENCE [LARGE SCALE GENOMIC DNA]</scope>
    <source>
        <strain evidence="3 4">Mal48</strain>
    </source>
</reference>
<proteinExistence type="predicted"/>
<feature type="domain" description="Cytochrome c-552/4" evidence="2">
    <location>
        <begin position="317"/>
        <end position="385"/>
    </location>
</feature>
<dbReference type="SUPFAM" id="SSF56300">
    <property type="entry name" value="Metallo-dependent phosphatases"/>
    <property type="match status" value="1"/>
</dbReference>
<dbReference type="InterPro" id="IPR006179">
    <property type="entry name" value="5_nucleotidase/apyrase"/>
</dbReference>
<organism evidence="3 4">
    <name type="scientific">Thalassoglobus polymorphus</name>
    <dbReference type="NCBI Taxonomy" id="2527994"/>
    <lineage>
        <taxon>Bacteria</taxon>
        <taxon>Pseudomonadati</taxon>
        <taxon>Planctomycetota</taxon>
        <taxon>Planctomycetia</taxon>
        <taxon>Planctomycetales</taxon>
        <taxon>Planctomycetaceae</taxon>
        <taxon>Thalassoglobus</taxon>
    </lineage>
</organism>
<sequence>MLLLSGCPQAGDDSEGVQTEPAEKQLKLVASGDTQGWIMPCGCTSNQSGGLLRRGSYLKNLRKQNDVIFVDVGGAADGTAPYQLEKFRSVLKGEQLMGIHAHNLGAAEIKFGKEILDSLSESLQVPFVSANVLDFQGELIFPAYRLYQGDEGTVLVTGVVSPRYSGLKLMVSDPADAIFKMLETVSEKYDWLIVLAYLDEGELRGLATTLPEAHAVIGGPTQQSLSPQMIGPVLVTSATNKGKFLAELDFQSGSKRSLNAKVVEMSPDFADESSQEKNLEVFRGILAKKDFHANESGLLSNERWPITHSDQVAGTQTCRECHTETCDHWDQTGHAHAWERLVAEGAHVDSYCQQCHTTGYGWEGGFVSAKLSTKRVNVGCESCHGPSREHSMNSSRPTTFDAQAQCLRCHDPENSPKFQYDSYWEKIAHE</sequence>
<dbReference type="InterPro" id="IPR023155">
    <property type="entry name" value="Cyt_c-552/4"/>
</dbReference>
<dbReference type="GO" id="GO:0016787">
    <property type="term" value="F:hydrolase activity"/>
    <property type="evidence" value="ECO:0007669"/>
    <property type="project" value="InterPro"/>
</dbReference>
<evidence type="ECO:0000259" key="2">
    <source>
        <dbReference type="Pfam" id="PF13435"/>
    </source>
</evidence>
<accession>A0A517QNE0</accession>
<dbReference type="Gene3D" id="1.10.1130.10">
    <property type="entry name" value="Flavocytochrome C3, Chain A"/>
    <property type="match status" value="1"/>
</dbReference>
<dbReference type="AlphaFoldDB" id="A0A517QNE0"/>
<dbReference type="InterPro" id="IPR036280">
    <property type="entry name" value="Multihaem_cyt_sf"/>
</dbReference>
<gene>
    <name evidence="3" type="primary">cycA1_2</name>
    <name evidence="3" type="ORF">Mal48_23490</name>
</gene>
<dbReference type="SUPFAM" id="SSF48695">
    <property type="entry name" value="Multiheme cytochromes"/>
    <property type="match status" value="1"/>
</dbReference>
<dbReference type="GO" id="GO:0009166">
    <property type="term" value="P:nucleotide catabolic process"/>
    <property type="evidence" value="ECO:0007669"/>
    <property type="project" value="InterPro"/>
</dbReference>
<name>A0A517QNE0_9PLAN</name>
<evidence type="ECO:0000313" key="3">
    <source>
        <dbReference type="EMBL" id="QDT33097.1"/>
    </source>
</evidence>
<dbReference type="Gene3D" id="3.60.21.10">
    <property type="match status" value="1"/>
</dbReference>
<dbReference type="PANTHER" id="PTHR11575:SF24">
    <property type="entry name" value="5'-NUCLEOTIDASE"/>
    <property type="match status" value="1"/>
</dbReference>
<dbReference type="PANTHER" id="PTHR11575">
    <property type="entry name" value="5'-NUCLEOTIDASE-RELATED"/>
    <property type="match status" value="1"/>
</dbReference>
<evidence type="ECO:0000313" key="4">
    <source>
        <dbReference type="Proteomes" id="UP000315724"/>
    </source>
</evidence>
<evidence type="ECO:0000256" key="1">
    <source>
        <dbReference type="SAM" id="MobiDB-lite"/>
    </source>
</evidence>
<dbReference type="Proteomes" id="UP000315724">
    <property type="component" value="Chromosome"/>
</dbReference>
<dbReference type="Pfam" id="PF13435">
    <property type="entry name" value="Cytochrome_C554"/>
    <property type="match status" value="1"/>
</dbReference>
<dbReference type="EMBL" id="CP036267">
    <property type="protein sequence ID" value="QDT33097.1"/>
    <property type="molecule type" value="Genomic_DNA"/>
</dbReference>
<dbReference type="InterPro" id="IPR029052">
    <property type="entry name" value="Metallo-depent_PP-like"/>
</dbReference>
<keyword evidence="4" id="KW-1185">Reference proteome</keyword>
<protein>
    <submittedName>
        <fullName evidence="3">Cytochrome c-554</fullName>
    </submittedName>
</protein>
<dbReference type="KEGG" id="tpol:Mal48_23490"/>